<evidence type="ECO:0000259" key="1">
    <source>
        <dbReference type="PROSITE" id="PS50181"/>
    </source>
</evidence>
<dbReference type="AlphaFoldDB" id="A0A815PFY9"/>
<organism evidence="2 4">
    <name type="scientific">Rotaria sordida</name>
    <dbReference type="NCBI Taxonomy" id="392033"/>
    <lineage>
        <taxon>Eukaryota</taxon>
        <taxon>Metazoa</taxon>
        <taxon>Spiralia</taxon>
        <taxon>Gnathifera</taxon>
        <taxon>Rotifera</taxon>
        <taxon>Eurotatoria</taxon>
        <taxon>Bdelloidea</taxon>
        <taxon>Philodinida</taxon>
        <taxon>Philodinidae</taxon>
        <taxon>Rotaria</taxon>
    </lineage>
</organism>
<evidence type="ECO:0000313" key="2">
    <source>
        <dbReference type="EMBL" id="CAF1448766.1"/>
    </source>
</evidence>
<dbReference type="EMBL" id="CAJNOH010007072">
    <property type="protein sequence ID" value="CAF1448766.1"/>
    <property type="molecule type" value="Genomic_DNA"/>
</dbReference>
<evidence type="ECO:0000313" key="4">
    <source>
        <dbReference type="Proteomes" id="UP000663854"/>
    </source>
</evidence>
<dbReference type="InterPro" id="IPR001810">
    <property type="entry name" value="F-box_dom"/>
</dbReference>
<accession>A0A815PFY9</accession>
<proteinExistence type="predicted"/>
<evidence type="ECO:0000313" key="5">
    <source>
        <dbReference type="Proteomes" id="UP000663870"/>
    </source>
</evidence>
<keyword evidence="5" id="KW-1185">Reference proteome</keyword>
<sequence length="549" mass="64802">MNQSNVGLLDLPTEILLVILKNLTNIDVLYSLLNVDNQRLDIIVQGNTFTNTLDFVLTTLTDDIFLFNDSIIDRFCKNILPRIHQNVKYLILDSLSMKRILLAADYPNLTQLKLFNFNDKIQSDYFTVKTPFRHIFQQQITDLILVFENNLNEISIKNYTTDMYEYILKFFENLKHLSVMGSFPRFFPPLVLNNLPSTTFFSSILNKLSIHIMNFDDCLALLDGRLKQLTTLILVIDNMKNHSSNVYHIDNLSNLKCFSLTIYDCLTDLYDTEILPLFRRMINLEELTLYITIRNRTTLIDGNHISNEILIHMPQLHTLKFCISIKIHRNHFIHYLSKNDIQQSFSNIKYQQMDCIVNYTYNITTYQIFSLPFMFDCLKSIGNIFPSIIFNHVRRLTVYDDVPFRHEFFYRIAWSFPLLKHLCVINFKPQSSKLDKLNLNYNQLFSVIKYPYLISLRLDMAYIHYTDQFLNQTKTHLPSLTKLTVDYERLNIVTRNFRKTTTRLNCSKIKQLIISPPIMNSIVTNMRRSKHFNLYFPLLESCVCSLEDE</sequence>
<feature type="domain" description="F-box" evidence="1">
    <location>
        <begin position="5"/>
        <end position="52"/>
    </location>
</feature>
<dbReference type="Proteomes" id="UP000663854">
    <property type="component" value="Unassembled WGS sequence"/>
</dbReference>
<protein>
    <recommendedName>
        <fullName evidence="1">F-box domain-containing protein</fullName>
    </recommendedName>
</protein>
<dbReference type="EMBL" id="CAJNOL010008696">
    <property type="protein sequence ID" value="CAF1638234.1"/>
    <property type="molecule type" value="Genomic_DNA"/>
</dbReference>
<name>A0A815PFY9_9BILA</name>
<reference evidence="2" key="1">
    <citation type="submission" date="2021-02" db="EMBL/GenBank/DDBJ databases">
        <authorList>
            <person name="Nowell W R."/>
        </authorList>
    </citation>
    <scope>NUCLEOTIDE SEQUENCE</scope>
</reference>
<gene>
    <name evidence="3" type="ORF">JXQ802_LOCUS52806</name>
    <name evidence="2" type="ORF">PYM288_LOCUS36457</name>
</gene>
<comment type="caution">
    <text evidence="2">The sequence shown here is derived from an EMBL/GenBank/DDBJ whole genome shotgun (WGS) entry which is preliminary data.</text>
</comment>
<dbReference type="PROSITE" id="PS50181">
    <property type="entry name" value="FBOX"/>
    <property type="match status" value="1"/>
</dbReference>
<evidence type="ECO:0000313" key="3">
    <source>
        <dbReference type="EMBL" id="CAF1638234.1"/>
    </source>
</evidence>
<dbReference type="Proteomes" id="UP000663870">
    <property type="component" value="Unassembled WGS sequence"/>
</dbReference>